<dbReference type="Gene3D" id="3.90.550.10">
    <property type="entry name" value="Spore Coat Polysaccharide Biosynthesis Protein SpsA, Chain A"/>
    <property type="match status" value="1"/>
</dbReference>
<dbReference type="EMBL" id="BARU01043872">
    <property type="protein sequence ID" value="GAH86000.1"/>
    <property type="molecule type" value="Genomic_DNA"/>
</dbReference>
<proteinExistence type="predicted"/>
<reference evidence="1" key="1">
    <citation type="journal article" date="2014" name="Front. Microbiol.">
        <title>High frequency of phylogenetically diverse reductive dehalogenase-homologous genes in deep subseafloor sedimentary metagenomes.</title>
        <authorList>
            <person name="Kawai M."/>
            <person name="Futagami T."/>
            <person name="Toyoda A."/>
            <person name="Takaki Y."/>
            <person name="Nishi S."/>
            <person name="Hori S."/>
            <person name="Arai W."/>
            <person name="Tsubouchi T."/>
            <person name="Morono Y."/>
            <person name="Uchiyama I."/>
            <person name="Ito T."/>
            <person name="Fujiyama A."/>
            <person name="Inagaki F."/>
            <person name="Takami H."/>
        </authorList>
    </citation>
    <scope>NUCLEOTIDE SEQUENCE</scope>
    <source>
        <strain evidence="1">Expedition CK06-06</strain>
    </source>
</reference>
<organism evidence="1">
    <name type="scientific">marine sediment metagenome</name>
    <dbReference type="NCBI Taxonomy" id="412755"/>
    <lineage>
        <taxon>unclassified sequences</taxon>
        <taxon>metagenomes</taxon>
        <taxon>ecological metagenomes</taxon>
    </lineage>
</organism>
<dbReference type="AlphaFoldDB" id="X1JXC2"/>
<protein>
    <recommendedName>
        <fullName evidence="2">Glycosyltransferase 2-like domain-containing protein</fullName>
    </recommendedName>
</protein>
<gene>
    <name evidence="1" type="ORF">S03H2_67088</name>
</gene>
<evidence type="ECO:0000313" key="1">
    <source>
        <dbReference type="EMBL" id="GAH86000.1"/>
    </source>
</evidence>
<feature type="non-terminal residue" evidence="1">
    <location>
        <position position="46"/>
    </location>
</feature>
<dbReference type="SUPFAM" id="SSF53448">
    <property type="entry name" value="Nucleotide-diphospho-sugar transferases"/>
    <property type="match status" value="1"/>
</dbReference>
<evidence type="ECO:0008006" key="2">
    <source>
        <dbReference type="Google" id="ProtNLM"/>
    </source>
</evidence>
<accession>X1JXC2</accession>
<name>X1JXC2_9ZZZZ</name>
<dbReference type="InterPro" id="IPR029044">
    <property type="entry name" value="Nucleotide-diphossugar_trans"/>
</dbReference>
<comment type="caution">
    <text evidence="1">The sequence shown here is derived from an EMBL/GenBank/DDBJ whole genome shotgun (WGS) entry which is preliminary data.</text>
</comment>
<sequence>MTPKPKPEVSVCIVSWNVADDLRACLQSLYSQDDSPTLEIIKGEFC</sequence>